<sequence length="76" mass="8917">MAKSKMTKRKTTRGYPRKPKMRQKLVDKMMSEGGMRDDFQHDMHIIEINGIDTGVWAVYKQWVCSLPKIDLFITAK</sequence>
<proteinExistence type="predicted"/>
<reference evidence="1" key="1">
    <citation type="submission" date="2019-03" db="EMBL/GenBank/DDBJ databases">
        <title>Long read genome sequence of the mycoparasitic Pythium oligandrum ATCC 38472 isolated from sugarbeet rhizosphere.</title>
        <authorList>
            <person name="Gaulin E."/>
        </authorList>
    </citation>
    <scope>NUCLEOTIDE SEQUENCE</scope>
    <source>
        <strain evidence="1">ATCC 38472_TT</strain>
    </source>
</reference>
<evidence type="ECO:0000313" key="2">
    <source>
        <dbReference type="Proteomes" id="UP000794436"/>
    </source>
</evidence>
<dbReference type="Proteomes" id="UP000794436">
    <property type="component" value="Unassembled WGS sequence"/>
</dbReference>
<dbReference type="EMBL" id="SPLM01000001">
    <property type="protein sequence ID" value="TMW69670.1"/>
    <property type="molecule type" value="Genomic_DNA"/>
</dbReference>
<accession>A0A8K1CU58</accession>
<protein>
    <submittedName>
        <fullName evidence="1">Uncharacterized protein</fullName>
    </submittedName>
</protein>
<keyword evidence="2" id="KW-1185">Reference proteome</keyword>
<evidence type="ECO:0000313" key="1">
    <source>
        <dbReference type="EMBL" id="TMW69670.1"/>
    </source>
</evidence>
<name>A0A8K1CU58_PYTOL</name>
<comment type="caution">
    <text evidence="1">The sequence shown here is derived from an EMBL/GenBank/DDBJ whole genome shotgun (WGS) entry which is preliminary data.</text>
</comment>
<organism evidence="1 2">
    <name type="scientific">Pythium oligandrum</name>
    <name type="common">Mycoparasitic fungus</name>
    <dbReference type="NCBI Taxonomy" id="41045"/>
    <lineage>
        <taxon>Eukaryota</taxon>
        <taxon>Sar</taxon>
        <taxon>Stramenopiles</taxon>
        <taxon>Oomycota</taxon>
        <taxon>Peronosporomycetes</taxon>
        <taxon>Pythiales</taxon>
        <taxon>Pythiaceae</taxon>
        <taxon>Pythium</taxon>
    </lineage>
</organism>
<gene>
    <name evidence="1" type="ORF">Poli38472_001826</name>
</gene>
<dbReference type="AlphaFoldDB" id="A0A8K1CU58"/>